<reference evidence="6" key="1">
    <citation type="journal article" date="2019" name="Int. J. Syst. Evol. Microbiol.">
        <title>The Global Catalogue of Microorganisms (GCM) 10K type strain sequencing project: providing services to taxonomists for standard genome sequencing and annotation.</title>
        <authorList>
            <consortium name="The Broad Institute Genomics Platform"/>
            <consortium name="The Broad Institute Genome Sequencing Center for Infectious Disease"/>
            <person name="Wu L."/>
            <person name="Ma J."/>
        </authorList>
    </citation>
    <scope>NUCLEOTIDE SEQUENCE [LARGE SCALE GENOMIC DNA]</scope>
    <source>
        <strain evidence="6">KCTC 32255</strain>
    </source>
</reference>
<dbReference type="InterPro" id="IPR036388">
    <property type="entry name" value="WH-like_DNA-bd_sf"/>
</dbReference>
<comment type="caution">
    <text evidence="5">The sequence shown here is derived from an EMBL/GenBank/DDBJ whole genome shotgun (WGS) entry which is preliminary data.</text>
</comment>
<dbReference type="InterPro" id="IPR011663">
    <property type="entry name" value="UTRA"/>
</dbReference>
<evidence type="ECO:0000259" key="4">
    <source>
        <dbReference type="PROSITE" id="PS50949"/>
    </source>
</evidence>
<dbReference type="PANTHER" id="PTHR44846:SF1">
    <property type="entry name" value="MANNOSYL-D-GLYCERATE TRANSPORT_METABOLISM SYSTEM REPRESSOR MNGR-RELATED"/>
    <property type="match status" value="1"/>
</dbReference>
<keyword evidence="2" id="KW-0238">DNA-binding</keyword>
<dbReference type="Pfam" id="PF00392">
    <property type="entry name" value="GntR"/>
    <property type="match status" value="1"/>
</dbReference>
<dbReference type="SMART" id="SM00345">
    <property type="entry name" value="HTH_GNTR"/>
    <property type="match status" value="1"/>
</dbReference>
<evidence type="ECO:0000313" key="6">
    <source>
        <dbReference type="Proteomes" id="UP001596337"/>
    </source>
</evidence>
<evidence type="ECO:0000313" key="5">
    <source>
        <dbReference type="EMBL" id="MFC6868251.1"/>
    </source>
</evidence>
<dbReference type="SUPFAM" id="SSF46785">
    <property type="entry name" value="Winged helix' DNA-binding domain"/>
    <property type="match status" value="1"/>
</dbReference>
<name>A0ABW2BZ53_9PSEU</name>
<dbReference type="Gene3D" id="3.40.1410.10">
    <property type="entry name" value="Chorismate lyase-like"/>
    <property type="match status" value="1"/>
</dbReference>
<dbReference type="Proteomes" id="UP001596337">
    <property type="component" value="Unassembled WGS sequence"/>
</dbReference>
<evidence type="ECO:0000256" key="1">
    <source>
        <dbReference type="ARBA" id="ARBA00023015"/>
    </source>
</evidence>
<keyword evidence="3" id="KW-0804">Transcription</keyword>
<dbReference type="SUPFAM" id="SSF64288">
    <property type="entry name" value="Chorismate lyase-like"/>
    <property type="match status" value="1"/>
</dbReference>
<dbReference type="SMART" id="SM00866">
    <property type="entry name" value="UTRA"/>
    <property type="match status" value="1"/>
</dbReference>
<evidence type="ECO:0000256" key="2">
    <source>
        <dbReference type="ARBA" id="ARBA00023125"/>
    </source>
</evidence>
<dbReference type="Pfam" id="PF07702">
    <property type="entry name" value="UTRA"/>
    <property type="match status" value="1"/>
</dbReference>
<protein>
    <submittedName>
        <fullName evidence="5">GntR family transcriptional regulator</fullName>
    </submittedName>
</protein>
<dbReference type="PANTHER" id="PTHR44846">
    <property type="entry name" value="MANNOSYL-D-GLYCERATE TRANSPORT/METABOLISM SYSTEM REPRESSOR MNGR-RELATED"/>
    <property type="match status" value="1"/>
</dbReference>
<dbReference type="InterPro" id="IPR050679">
    <property type="entry name" value="Bact_HTH_transcr_reg"/>
</dbReference>
<dbReference type="InterPro" id="IPR036390">
    <property type="entry name" value="WH_DNA-bd_sf"/>
</dbReference>
<feature type="domain" description="HTH gntR-type" evidence="4">
    <location>
        <begin position="12"/>
        <end position="79"/>
    </location>
</feature>
<accession>A0ABW2BZ53</accession>
<dbReference type="EMBL" id="JBHSXX010000001">
    <property type="protein sequence ID" value="MFC6868251.1"/>
    <property type="molecule type" value="Genomic_DNA"/>
</dbReference>
<dbReference type="InterPro" id="IPR028978">
    <property type="entry name" value="Chorismate_lyase_/UTRA_dom_sf"/>
</dbReference>
<sequence>MAPERAITEGPIPKHAQLREILLKLIDDRLAPDAPIPSERELMAEHGVSRMTVREAIGQLVSEGKLYSVRGKGTFVAPPKVESQLHLASFTEDMRRRGLTPSTALLRAELADPPERVREALDLPPEGQAYHLERLRIADGTPMAFEDSWYDPGPLPDLLDKDLSGSLYTIFTDLYGLTIDSAEQTVWAAVADAADARMLGVRAGAPLLAFQRVSSAGRIPVEYTTSWYRGDRYRVHMSLDSSFTPAPPHH</sequence>
<dbReference type="CDD" id="cd07377">
    <property type="entry name" value="WHTH_GntR"/>
    <property type="match status" value="1"/>
</dbReference>
<keyword evidence="1" id="KW-0805">Transcription regulation</keyword>
<dbReference type="PRINTS" id="PR00035">
    <property type="entry name" value="HTHGNTR"/>
</dbReference>
<evidence type="ECO:0000256" key="3">
    <source>
        <dbReference type="ARBA" id="ARBA00023163"/>
    </source>
</evidence>
<organism evidence="5 6">
    <name type="scientific">Haloechinothrix salitolerans</name>
    <dbReference type="NCBI Taxonomy" id="926830"/>
    <lineage>
        <taxon>Bacteria</taxon>
        <taxon>Bacillati</taxon>
        <taxon>Actinomycetota</taxon>
        <taxon>Actinomycetes</taxon>
        <taxon>Pseudonocardiales</taxon>
        <taxon>Pseudonocardiaceae</taxon>
        <taxon>Haloechinothrix</taxon>
    </lineage>
</organism>
<gene>
    <name evidence="5" type="ORF">ACFQGD_13990</name>
</gene>
<proteinExistence type="predicted"/>
<dbReference type="RefSeq" id="WP_345398162.1">
    <property type="nucleotide sequence ID" value="NZ_BAABLA010000028.1"/>
</dbReference>
<dbReference type="PROSITE" id="PS50949">
    <property type="entry name" value="HTH_GNTR"/>
    <property type="match status" value="1"/>
</dbReference>
<dbReference type="Gene3D" id="1.10.10.10">
    <property type="entry name" value="Winged helix-like DNA-binding domain superfamily/Winged helix DNA-binding domain"/>
    <property type="match status" value="1"/>
</dbReference>
<keyword evidence="6" id="KW-1185">Reference proteome</keyword>
<dbReference type="InterPro" id="IPR000524">
    <property type="entry name" value="Tscrpt_reg_HTH_GntR"/>
</dbReference>